<accession>A0ABV3FXV8</accession>
<evidence type="ECO:0000256" key="3">
    <source>
        <dbReference type="ARBA" id="ARBA00022723"/>
    </source>
</evidence>
<dbReference type="InterPro" id="IPR036396">
    <property type="entry name" value="Cyt_P450_sf"/>
</dbReference>
<dbReference type="SUPFAM" id="SSF48264">
    <property type="entry name" value="Cytochrome P450"/>
    <property type="match status" value="1"/>
</dbReference>
<keyword evidence="8" id="KW-1185">Reference proteome</keyword>
<reference evidence="7 8" key="1">
    <citation type="submission" date="2024-06" db="EMBL/GenBank/DDBJ databases">
        <title>The Natural Products Discovery Center: Release of the First 8490 Sequenced Strains for Exploring Actinobacteria Biosynthetic Diversity.</title>
        <authorList>
            <person name="Kalkreuter E."/>
            <person name="Kautsar S.A."/>
            <person name="Yang D."/>
            <person name="Bader C.D."/>
            <person name="Teijaro C.N."/>
            <person name="Fluegel L."/>
            <person name="Davis C.M."/>
            <person name="Simpson J.R."/>
            <person name="Lauterbach L."/>
            <person name="Steele A.D."/>
            <person name="Gui C."/>
            <person name="Meng S."/>
            <person name="Li G."/>
            <person name="Viehrig K."/>
            <person name="Ye F."/>
            <person name="Su P."/>
            <person name="Kiefer A.F."/>
            <person name="Nichols A."/>
            <person name="Cepeda A.J."/>
            <person name="Yan W."/>
            <person name="Fan B."/>
            <person name="Jiang Y."/>
            <person name="Adhikari A."/>
            <person name="Zheng C.-J."/>
            <person name="Schuster L."/>
            <person name="Cowan T.M."/>
            <person name="Smanski M.J."/>
            <person name="Chevrette M.G."/>
            <person name="De Carvalho L.P.S."/>
            <person name="Shen B."/>
        </authorList>
    </citation>
    <scope>NUCLEOTIDE SEQUENCE [LARGE SCALE GENOMIC DNA]</scope>
    <source>
        <strain evidence="7 8">NPDC050403</strain>
    </source>
</reference>
<dbReference type="Gene3D" id="1.10.630.10">
    <property type="entry name" value="Cytochrome P450"/>
    <property type="match status" value="1"/>
</dbReference>
<dbReference type="PROSITE" id="PS00086">
    <property type="entry name" value="CYTOCHROME_P450"/>
    <property type="match status" value="1"/>
</dbReference>
<keyword evidence="2" id="KW-0349">Heme</keyword>
<evidence type="ECO:0000256" key="1">
    <source>
        <dbReference type="ARBA" id="ARBA00010617"/>
    </source>
</evidence>
<dbReference type="PANTHER" id="PTHR46696:SF1">
    <property type="entry name" value="CYTOCHROME P450 YJIB-RELATED"/>
    <property type="match status" value="1"/>
</dbReference>
<evidence type="ECO:0000256" key="4">
    <source>
        <dbReference type="ARBA" id="ARBA00023002"/>
    </source>
</evidence>
<proteinExistence type="inferred from homology"/>
<keyword evidence="4" id="KW-0560">Oxidoreductase</keyword>
<evidence type="ECO:0000256" key="2">
    <source>
        <dbReference type="ARBA" id="ARBA00022617"/>
    </source>
</evidence>
<evidence type="ECO:0000313" key="8">
    <source>
        <dbReference type="Proteomes" id="UP001551695"/>
    </source>
</evidence>
<evidence type="ECO:0000256" key="6">
    <source>
        <dbReference type="ARBA" id="ARBA00023033"/>
    </source>
</evidence>
<dbReference type="Proteomes" id="UP001551695">
    <property type="component" value="Unassembled WGS sequence"/>
</dbReference>
<organism evidence="7 8">
    <name type="scientific">Nocardia aurea</name>
    <dbReference type="NCBI Taxonomy" id="2144174"/>
    <lineage>
        <taxon>Bacteria</taxon>
        <taxon>Bacillati</taxon>
        <taxon>Actinomycetota</taxon>
        <taxon>Actinomycetes</taxon>
        <taxon>Mycobacteriales</taxon>
        <taxon>Nocardiaceae</taxon>
        <taxon>Nocardia</taxon>
    </lineage>
</organism>
<keyword evidence="3" id="KW-0479">Metal-binding</keyword>
<gene>
    <name evidence="7" type="ORF">AB0I48_22005</name>
</gene>
<dbReference type="EMBL" id="JBFAKC010000010">
    <property type="protein sequence ID" value="MEV0710246.1"/>
    <property type="molecule type" value="Genomic_DNA"/>
</dbReference>
<dbReference type="InterPro" id="IPR017972">
    <property type="entry name" value="Cyt_P450_CS"/>
</dbReference>
<sequence length="409" mass="44176">MITAAARHEFALHGAAQPALPLVLNAGALVRPMRKVPMLGWLVADPELAREIHGDGDHFSLVGEGASGHWWAQMLGDFVYHRFEGPGHTEFRAALADMFTPARSRALVDRAVGPMLEALTADLHAGRSVDIGPFAREYTGRIMADIAGIPISADDGTAQCLALFDTVERMADQAKGIWATTTVGARVEARGRDAGRRLSAAVPEVYATAAPDTVIGRCREFGMGIEETRGITTLMLVAGTATLASTLGRMVALLHDTGAVRELVADRSLIPAAVREALRVTSSMPIVGRGVTADVTLGGHDLHAGDKVKIMTLTINNELGGYDLHLGKVPHLRQLWFGGGRHLCLGAALTHVQLTRVLEALLAVQEPWIVSDRRYRRNVFVPMYERLTIRRERAVRTRNALIGVLAPRG</sequence>
<evidence type="ECO:0000313" key="7">
    <source>
        <dbReference type="EMBL" id="MEV0710246.1"/>
    </source>
</evidence>
<name>A0ABV3FXV8_9NOCA</name>
<keyword evidence="5" id="KW-0408">Iron</keyword>
<keyword evidence="6" id="KW-0503">Monooxygenase</keyword>
<comment type="caution">
    <text evidence="7">The sequence shown here is derived from an EMBL/GenBank/DDBJ whole genome shotgun (WGS) entry which is preliminary data.</text>
</comment>
<protein>
    <submittedName>
        <fullName evidence="7">Cytochrome P450</fullName>
    </submittedName>
</protein>
<dbReference type="InterPro" id="IPR002397">
    <property type="entry name" value="Cyt_P450_B"/>
</dbReference>
<dbReference type="PANTHER" id="PTHR46696">
    <property type="entry name" value="P450, PUTATIVE (EUROFUNG)-RELATED"/>
    <property type="match status" value="1"/>
</dbReference>
<evidence type="ECO:0000256" key="5">
    <source>
        <dbReference type="ARBA" id="ARBA00023004"/>
    </source>
</evidence>
<dbReference type="RefSeq" id="WP_357786041.1">
    <property type="nucleotide sequence ID" value="NZ_JBFAKC010000010.1"/>
</dbReference>
<comment type="similarity">
    <text evidence="1">Belongs to the cytochrome P450 family.</text>
</comment>
<dbReference type="PRINTS" id="PR00359">
    <property type="entry name" value="BP450"/>
</dbReference>